<organism evidence="1 2">
    <name type="scientific">Vigna angularis var. angularis</name>
    <dbReference type="NCBI Taxonomy" id="157739"/>
    <lineage>
        <taxon>Eukaryota</taxon>
        <taxon>Viridiplantae</taxon>
        <taxon>Streptophyta</taxon>
        <taxon>Embryophyta</taxon>
        <taxon>Tracheophyta</taxon>
        <taxon>Spermatophyta</taxon>
        <taxon>Magnoliopsida</taxon>
        <taxon>eudicotyledons</taxon>
        <taxon>Gunneridae</taxon>
        <taxon>Pentapetalae</taxon>
        <taxon>rosids</taxon>
        <taxon>fabids</taxon>
        <taxon>Fabales</taxon>
        <taxon>Fabaceae</taxon>
        <taxon>Papilionoideae</taxon>
        <taxon>50 kb inversion clade</taxon>
        <taxon>NPAAA clade</taxon>
        <taxon>indigoferoid/millettioid clade</taxon>
        <taxon>Phaseoleae</taxon>
        <taxon>Vigna</taxon>
    </lineage>
</organism>
<proteinExistence type="predicted"/>
<reference evidence="1 2" key="1">
    <citation type="journal article" date="2015" name="Sci. Rep.">
        <title>The power of single molecule real-time sequencing technology in the de novo assembly of a eukaryotic genome.</title>
        <authorList>
            <person name="Sakai H."/>
            <person name="Naito K."/>
            <person name="Ogiso-Tanaka E."/>
            <person name="Takahashi Y."/>
            <person name="Iseki K."/>
            <person name="Muto C."/>
            <person name="Satou K."/>
            <person name="Teruya K."/>
            <person name="Shiroma A."/>
            <person name="Shimoji M."/>
            <person name="Hirano T."/>
            <person name="Itoh T."/>
            <person name="Kaga A."/>
            <person name="Tomooka N."/>
        </authorList>
    </citation>
    <scope>NUCLEOTIDE SEQUENCE [LARGE SCALE GENOMIC DNA]</scope>
    <source>
        <strain evidence="2">cv. Shumari</strain>
    </source>
</reference>
<evidence type="ECO:0000313" key="2">
    <source>
        <dbReference type="Proteomes" id="UP000291084"/>
    </source>
</evidence>
<name>A0A0S3SHZ5_PHAAN</name>
<evidence type="ECO:0000313" key="1">
    <source>
        <dbReference type="EMBL" id="BAT92450.1"/>
    </source>
</evidence>
<dbReference type="Proteomes" id="UP000291084">
    <property type="component" value="Chromosome 7"/>
</dbReference>
<keyword evidence="2" id="KW-1185">Reference proteome</keyword>
<gene>
    <name evidence="1" type="primary">Vigan.07G116900</name>
    <name evidence="1" type="ORF">VIGAN_07116900</name>
</gene>
<sequence length="69" mass="7801">PVTQFLYPSLYQNPEAVGKGDLERGGDQGRCCSCSKGLPWWKNSNFHHPIHHFSLLCCICVAKTPFHWG</sequence>
<dbReference type="EMBL" id="AP015040">
    <property type="protein sequence ID" value="BAT92450.1"/>
    <property type="molecule type" value="Genomic_DNA"/>
</dbReference>
<accession>A0A0S3SHZ5</accession>
<feature type="non-terminal residue" evidence="1">
    <location>
        <position position="1"/>
    </location>
</feature>
<protein>
    <submittedName>
        <fullName evidence="1">Uncharacterized protein</fullName>
    </submittedName>
</protein>
<dbReference type="AlphaFoldDB" id="A0A0S3SHZ5"/>